<evidence type="ECO:0000313" key="3">
    <source>
        <dbReference type="Proteomes" id="UP000248924"/>
    </source>
</evidence>
<keyword evidence="3" id="KW-1185">Reference proteome</keyword>
<feature type="region of interest" description="Disordered" evidence="1">
    <location>
        <begin position="43"/>
        <end position="65"/>
    </location>
</feature>
<reference evidence="2 3" key="1">
    <citation type="submission" date="2018-01" db="EMBL/GenBank/DDBJ databases">
        <title>Draft genome sequence of Jishengella sp. NA12.</title>
        <authorList>
            <person name="Sahin N."/>
            <person name="Ay H."/>
            <person name="Saygin H."/>
        </authorList>
    </citation>
    <scope>NUCLEOTIDE SEQUENCE [LARGE SCALE GENOMIC DNA]</scope>
    <source>
        <strain evidence="2 3">NA12</strain>
    </source>
</reference>
<dbReference type="OrthoDB" id="9808480at2"/>
<proteinExistence type="predicted"/>
<gene>
    <name evidence="2" type="ORF">C1I95_22440</name>
</gene>
<dbReference type="EMBL" id="POTY01000158">
    <property type="protein sequence ID" value="PZG14078.1"/>
    <property type="molecule type" value="Genomic_DNA"/>
</dbReference>
<name>A0A2W2ENU3_9ACTN</name>
<comment type="caution">
    <text evidence="2">The sequence shown here is derived from an EMBL/GenBank/DDBJ whole genome shotgun (WGS) entry which is preliminary data.</text>
</comment>
<protein>
    <submittedName>
        <fullName evidence="2">Uncharacterized protein</fullName>
    </submittedName>
</protein>
<organism evidence="2 3">
    <name type="scientific">Micromonospora craterilacus</name>
    <dbReference type="NCBI Taxonomy" id="1655439"/>
    <lineage>
        <taxon>Bacteria</taxon>
        <taxon>Bacillati</taxon>
        <taxon>Actinomycetota</taxon>
        <taxon>Actinomycetes</taxon>
        <taxon>Micromonosporales</taxon>
        <taxon>Micromonosporaceae</taxon>
        <taxon>Micromonospora</taxon>
    </lineage>
</organism>
<evidence type="ECO:0000256" key="1">
    <source>
        <dbReference type="SAM" id="MobiDB-lite"/>
    </source>
</evidence>
<accession>A0A2W2ENU3</accession>
<dbReference type="AlphaFoldDB" id="A0A2W2ENU3"/>
<evidence type="ECO:0000313" key="2">
    <source>
        <dbReference type="EMBL" id="PZG14078.1"/>
    </source>
</evidence>
<dbReference type="Proteomes" id="UP000248924">
    <property type="component" value="Unassembled WGS sequence"/>
</dbReference>
<dbReference type="RefSeq" id="WP_111216331.1">
    <property type="nucleotide sequence ID" value="NZ_POTY01000158.1"/>
</dbReference>
<sequence>MPTLVGSDLAEMPGTIALQTLRQLVHDDDRPVALTASTLVNVLEERGDDPDDARARRDAGTGPGT</sequence>